<keyword evidence="10" id="KW-0269">Exonuclease</keyword>
<dbReference type="GO" id="GO:0004535">
    <property type="term" value="F:poly(A)-specific ribonuclease activity"/>
    <property type="evidence" value="ECO:0007669"/>
    <property type="project" value="UniProtKB-EC"/>
</dbReference>
<evidence type="ECO:0000256" key="4">
    <source>
        <dbReference type="ARBA" id="ARBA00008372"/>
    </source>
</evidence>
<proteinExistence type="inferred from homology"/>
<comment type="subcellular location">
    <subcellularLocation>
        <location evidence="3">Cytoplasm</location>
    </subcellularLocation>
    <subcellularLocation>
        <location evidence="2">Nucleus</location>
    </subcellularLocation>
</comment>
<dbReference type="EMBL" id="JBJJXI010000076">
    <property type="protein sequence ID" value="KAL3395896.1"/>
    <property type="molecule type" value="Genomic_DNA"/>
</dbReference>
<sequence>MSLTSLCNVFADNLITEFDNMMQIAKYYKVIAIDTEFPGALEKKPFWHGNAPEAEWSYVNNTVPRTKCIQLAFSFFREDGSRPVGVNTWQFNFLFDPSKDLNDSNSIKFLVEHGLDIKQLAHKGIEHMIFAQLLARSGLLLAQDITWVLFYGNFDLAYILCMVYPRRWPSSPKGFIEEVGNVFPRFYDLKVMIQDRPIRARGLQRLAGELGIIRVGQAHSAGSDAFLTGQCTASNLPYSHNDETLEKNYTTQS</sequence>
<comment type="catalytic activity">
    <reaction evidence="1">
        <text>Exonucleolytic cleavage of poly(A) to 5'-AMP.</text>
        <dbReference type="EC" id="3.1.13.4"/>
    </reaction>
</comment>
<evidence type="ECO:0000313" key="16">
    <source>
        <dbReference type="Proteomes" id="UP001627154"/>
    </source>
</evidence>
<protein>
    <recommendedName>
        <fullName evidence="5">poly(A)-specific ribonuclease</fullName>
        <ecNumber evidence="5">3.1.13.4</ecNumber>
    </recommendedName>
</protein>
<evidence type="ECO:0000313" key="15">
    <source>
        <dbReference type="EMBL" id="KAL3395896.1"/>
    </source>
</evidence>
<dbReference type="GO" id="GO:0046872">
    <property type="term" value="F:metal ion binding"/>
    <property type="evidence" value="ECO:0007669"/>
    <property type="project" value="UniProtKB-KW"/>
</dbReference>
<dbReference type="AlphaFoldDB" id="A0ABD2WRZ1"/>
<keyword evidence="12" id="KW-0805">Transcription regulation</keyword>
<dbReference type="Pfam" id="PF04857">
    <property type="entry name" value="CAF1"/>
    <property type="match status" value="1"/>
</dbReference>
<gene>
    <name evidence="15" type="ORF">TKK_010058</name>
</gene>
<evidence type="ECO:0000256" key="12">
    <source>
        <dbReference type="ARBA" id="ARBA00023015"/>
    </source>
</evidence>
<evidence type="ECO:0000256" key="2">
    <source>
        <dbReference type="ARBA" id="ARBA00004123"/>
    </source>
</evidence>
<evidence type="ECO:0000256" key="3">
    <source>
        <dbReference type="ARBA" id="ARBA00004496"/>
    </source>
</evidence>
<dbReference type="EC" id="3.1.13.4" evidence="5"/>
<evidence type="ECO:0000256" key="9">
    <source>
        <dbReference type="ARBA" id="ARBA00022801"/>
    </source>
</evidence>
<keyword evidence="7" id="KW-0540">Nuclease</keyword>
<keyword evidence="13" id="KW-0804">Transcription</keyword>
<evidence type="ECO:0000256" key="11">
    <source>
        <dbReference type="ARBA" id="ARBA00022884"/>
    </source>
</evidence>
<comment type="similarity">
    <text evidence="4">Belongs to the CAF1 family.</text>
</comment>
<dbReference type="Gene3D" id="3.30.420.10">
    <property type="entry name" value="Ribonuclease H-like superfamily/Ribonuclease H"/>
    <property type="match status" value="1"/>
</dbReference>
<dbReference type="SUPFAM" id="SSF53098">
    <property type="entry name" value="Ribonuclease H-like"/>
    <property type="match status" value="1"/>
</dbReference>
<keyword evidence="8" id="KW-0479">Metal-binding</keyword>
<keyword evidence="14" id="KW-0539">Nucleus</keyword>
<organism evidence="15 16">
    <name type="scientific">Trichogramma kaykai</name>
    <dbReference type="NCBI Taxonomy" id="54128"/>
    <lineage>
        <taxon>Eukaryota</taxon>
        <taxon>Metazoa</taxon>
        <taxon>Ecdysozoa</taxon>
        <taxon>Arthropoda</taxon>
        <taxon>Hexapoda</taxon>
        <taxon>Insecta</taxon>
        <taxon>Pterygota</taxon>
        <taxon>Neoptera</taxon>
        <taxon>Endopterygota</taxon>
        <taxon>Hymenoptera</taxon>
        <taxon>Apocrita</taxon>
        <taxon>Proctotrupomorpha</taxon>
        <taxon>Chalcidoidea</taxon>
        <taxon>Trichogrammatidae</taxon>
        <taxon>Trichogramma</taxon>
    </lineage>
</organism>
<evidence type="ECO:0000256" key="13">
    <source>
        <dbReference type="ARBA" id="ARBA00023163"/>
    </source>
</evidence>
<keyword evidence="11" id="KW-0694">RNA-binding</keyword>
<dbReference type="InterPro" id="IPR036397">
    <property type="entry name" value="RNaseH_sf"/>
</dbReference>
<dbReference type="InterPro" id="IPR012337">
    <property type="entry name" value="RNaseH-like_sf"/>
</dbReference>
<accession>A0ABD2WRZ1</accession>
<dbReference type="InterPro" id="IPR006941">
    <property type="entry name" value="RNase_CAF1"/>
</dbReference>
<dbReference type="GO" id="GO:0003723">
    <property type="term" value="F:RNA binding"/>
    <property type="evidence" value="ECO:0007669"/>
    <property type="project" value="UniProtKB-KW"/>
</dbReference>
<evidence type="ECO:0000256" key="1">
    <source>
        <dbReference type="ARBA" id="ARBA00001663"/>
    </source>
</evidence>
<reference evidence="15 16" key="1">
    <citation type="journal article" date="2024" name="bioRxiv">
        <title>A reference genome for Trichogramma kaykai: A tiny desert-dwelling parasitoid wasp with competing sex-ratio distorters.</title>
        <authorList>
            <person name="Culotta J."/>
            <person name="Lindsey A.R."/>
        </authorList>
    </citation>
    <scope>NUCLEOTIDE SEQUENCE [LARGE SCALE GENOMIC DNA]</scope>
    <source>
        <strain evidence="15 16">KSX58</strain>
    </source>
</reference>
<evidence type="ECO:0000256" key="7">
    <source>
        <dbReference type="ARBA" id="ARBA00022722"/>
    </source>
</evidence>
<name>A0ABD2WRZ1_9HYME</name>
<dbReference type="GO" id="GO:0005737">
    <property type="term" value="C:cytoplasm"/>
    <property type="evidence" value="ECO:0007669"/>
    <property type="project" value="UniProtKB-SubCell"/>
</dbReference>
<evidence type="ECO:0000256" key="5">
    <source>
        <dbReference type="ARBA" id="ARBA00012161"/>
    </source>
</evidence>
<evidence type="ECO:0000256" key="14">
    <source>
        <dbReference type="ARBA" id="ARBA00023242"/>
    </source>
</evidence>
<keyword evidence="6" id="KW-0963">Cytoplasm</keyword>
<evidence type="ECO:0000256" key="10">
    <source>
        <dbReference type="ARBA" id="ARBA00022839"/>
    </source>
</evidence>
<keyword evidence="9" id="KW-0378">Hydrolase</keyword>
<keyword evidence="16" id="KW-1185">Reference proteome</keyword>
<evidence type="ECO:0000256" key="6">
    <source>
        <dbReference type="ARBA" id="ARBA00022490"/>
    </source>
</evidence>
<dbReference type="Proteomes" id="UP001627154">
    <property type="component" value="Unassembled WGS sequence"/>
</dbReference>
<evidence type="ECO:0000256" key="8">
    <source>
        <dbReference type="ARBA" id="ARBA00022723"/>
    </source>
</evidence>
<dbReference type="GO" id="GO:0005634">
    <property type="term" value="C:nucleus"/>
    <property type="evidence" value="ECO:0007669"/>
    <property type="project" value="UniProtKB-SubCell"/>
</dbReference>
<dbReference type="InterPro" id="IPR039637">
    <property type="entry name" value="CNOT7/CNOT8/Pop2"/>
</dbReference>
<dbReference type="PANTHER" id="PTHR10797">
    <property type="entry name" value="CCR4-NOT TRANSCRIPTION COMPLEX SUBUNIT"/>
    <property type="match status" value="1"/>
</dbReference>
<comment type="caution">
    <text evidence="15">The sequence shown here is derived from an EMBL/GenBank/DDBJ whole genome shotgun (WGS) entry which is preliminary data.</text>
</comment>